<dbReference type="Gene3D" id="3.30.1330.40">
    <property type="entry name" value="RutC-like"/>
    <property type="match status" value="1"/>
</dbReference>
<gene>
    <name evidence="1" type="ORF">Ssi02_25600</name>
</gene>
<evidence type="ECO:0000313" key="2">
    <source>
        <dbReference type="Proteomes" id="UP000606172"/>
    </source>
</evidence>
<accession>A0A919VBP2</accession>
<dbReference type="AlphaFoldDB" id="A0A919VBP2"/>
<dbReference type="Pfam" id="PF01042">
    <property type="entry name" value="Ribonuc_L-PSP"/>
    <property type="match status" value="1"/>
</dbReference>
<proteinExistence type="predicted"/>
<comment type="caution">
    <text evidence="1">The sequence shown here is derived from an EMBL/GenBank/DDBJ whole genome shotgun (WGS) entry which is preliminary data.</text>
</comment>
<organism evidence="1 2">
    <name type="scientific">Sinosporangium siamense</name>
    <dbReference type="NCBI Taxonomy" id="1367973"/>
    <lineage>
        <taxon>Bacteria</taxon>
        <taxon>Bacillati</taxon>
        <taxon>Actinomycetota</taxon>
        <taxon>Actinomycetes</taxon>
        <taxon>Streptosporangiales</taxon>
        <taxon>Streptosporangiaceae</taxon>
        <taxon>Sinosporangium</taxon>
    </lineage>
</organism>
<dbReference type="EMBL" id="BOOW01000015">
    <property type="protein sequence ID" value="GII92329.1"/>
    <property type="molecule type" value="Genomic_DNA"/>
</dbReference>
<keyword evidence="2" id="KW-1185">Reference proteome</keyword>
<dbReference type="PANTHER" id="PTHR43760:SF1">
    <property type="entry name" value="ENDORIBONUCLEASE L-PSP_CHORISMATE MUTASE-LIKE DOMAIN-CONTAINING PROTEIN"/>
    <property type="match status" value="1"/>
</dbReference>
<reference evidence="1" key="1">
    <citation type="submission" date="2021-01" db="EMBL/GenBank/DDBJ databases">
        <title>Whole genome shotgun sequence of Sinosporangium siamense NBRC 109515.</title>
        <authorList>
            <person name="Komaki H."/>
            <person name="Tamura T."/>
        </authorList>
    </citation>
    <scope>NUCLEOTIDE SEQUENCE</scope>
    <source>
        <strain evidence="1">NBRC 109515</strain>
    </source>
</reference>
<dbReference type="PANTHER" id="PTHR43760">
    <property type="entry name" value="ENDORIBONUCLEASE-RELATED"/>
    <property type="match status" value="1"/>
</dbReference>
<dbReference type="SUPFAM" id="SSF55298">
    <property type="entry name" value="YjgF-like"/>
    <property type="match status" value="1"/>
</dbReference>
<protein>
    <recommendedName>
        <fullName evidence="3">RidA family protein</fullName>
    </recommendedName>
</protein>
<evidence type="ECO:0000313" key="1">
    <source>
        <dbReference type="EMBL" id="GII92329.1"/>
    </source>
</evidence>
<name>A0A919VBP2_9ACTN</name>
<evidence type="ECO:0008006" key="3">
    <source>
        <dbReference type="Google" id="ProtNLM"/>
    </source>
</evidence>
<dbReference type="RefSeq" id="WP_204025093.1">
    <property type="nucleotide sequence ID" value="NZ_BOOW01000015.1"/>
</dbReference>
<dbReference type="InterPro" id="IPR013813">
    <property type="entry name" value="Endoribo_LPSP/chorism_mut-like"/>
</dbReference>
<dbReference type="InterPro" id="IPR035959">
    <property type="entry name" value="RutC-like_sf"/>
</dbReference>
<dbReference type="Proteomes" id="UP000606172">
    <property type="component" value="Unassembled WGS sequence"/>
</dbReference>
<sequence>MFETNTDPALPRVPQPQGDYVPASCQPRVPCSALVFTAGMTPRRDGVLTVTGLVGAEVSVAAAAQAAGLAARNALSAAAGAAGGVKHLRALLRLSVFIACAEGFTDLSKVADGASAALAAALPELGAPARTAIGVRALPGGAPVEVELTAAYGRHASDKENPV</sequence>
<dbReference type="InterPro" id="IPR006175">
    <property type="entry name" value="YjgF/YER057c/UK114"/>
</dbReference>